<evidence type="ECO:0000313" key="10">
    <source>
        <dbReference type="EMBL" id="KKB35253.1"/>
    </source>
</evidence>
<dbReference type="InterPro" id="IPR025662">
    <property type="entry name" value="Sigma_54_int_dom_ATP-bd_1"/>
</dbReference>
<dbReference type="GO" id="GO:0003677">
    <property type="term" value="F:DNA binding"/>
    <property type="evidence" value="ECO:0007669"/>
    <property type="project" value="UniProtKB-KW"/>
</dbReference>
<dbReference type="InterPro" id="IPR035965">
    <property type="entry name" value="PAS-like_dom_sf"/>
</dbReference>
<protein>
    <recommendedName>
        <fullName evidence="7">HTH-type transcriptional regulatory protein TyrR</fullName>
    </recommendedName>
</protein>
<feature type="domain" description="PAS" evidence="9">
    <location>
        <begin position="4"/>
        <end position="54"/>
    </location>
</feature>
<dbReference type="PANTHER" id="PTHR32071:SF101">
    <property type="entry name" value="ACETOIN DEHYDROGENASE OPERON TRANSCRIPTIONAL ACTIVATOR ACOR"/>
    <property type="match status" value="1"/>
</dbReference>
<keyword evidence="2" id="KW-0058">Aromatic hydrocarbons catabolism</keyword>
<dbReference type="FunFam" id="3.40.50.300:FF:000006">
    <property type="entry name" value="DNA-binding transcriptional regulator NtrC"/>
    <property type="match status" value="1"/>
</dbReference>
<organism evidence="10 11">
    <name type="scientific">Bacillus thermotolerans</name>
    <name type="common">Quasibacillus thermotolerans</name>
    <dbReference type="NCBI Taxonomy" id="1221996"/>
    <lineage>
        <taxon>Bacteria</taxon>
        <taxon>Bacillati</taxon>
        <taxon>Bacillota</taxon>
        <taxon>Bacilli</taxon>
        <taxon>Bacillales</taxon>
        <taxon>Bacillaceae</taxon>
        <taxon>Bacillus</taxon>
    </lineage>
</organism>
<dbReference type="NCBIfam" id="TIGR00229">
    <property type="entry name" value="sensory_box"/>
    <property type="match status" value="1"/>
</dbReference>
<dbReference type="InterPro" id="IPR025943">
    <property type="entry name" value="Sigma_54_int_dom_ATP-bd_2"/>
</dbReference>
<evidence type="ECO:0000313" key="11">
    <source>
        <dbReference type="Proteomes" id="UP000031563"/>
    </source>
</evidence>
<dbReference type="CDD" id="cd00130">
    <property type="entry name" value="PAS"/>
    <property type="match status" value="1"/>
</dbReference>
<dbReference type="InterPro" id="IPR058031">
    <property type="entry name" value="AAA_lid_NorR"/>
</dbReference>
<dbReference type="SMART" id="SM00382">
    <property type="entry name" value="AAA"/>
    <property type="match status" value="1"/>
</dbReference>
<dbReference type="Pfam" id="PF25601">
    <property type="entry name" value="AAA_lid_14"/>
    <property type="match status" value="1"/>
</dbReference>
<dbReference type="InterPro" id="IPR000014">
    <property type="entry name" value="PAS"/>
</dbReference>
<dbReference type="InterPro" id="IPR003593">
    <property type="entry name" value="AAA+_ATPase"/>
</dbReference>
<dbReference type="InterPro" id="IPR009057">
    <property type="entry name" value="Homeodomain-like_sf"/>
</dbReference>
<dbReference type="InterPro" id="IPR030828">
    <property type="entry name" value="HTH_TyrR"/>
</dbReference>
<dbReference type="SUPFAM" id="SSF52540">
    <property type="entry name" value="P-loop containing nucleoside triphosphate hydrolases"/>
    <property type="match status" value="1"/>
</dbReference>
<dbReference type="PROSITE" id="PS00676">
    <property type="entry name" value="SIGMA54_INTERACT_2"/>
    <property type="match status" value="1"/>
</dbReference>
<keyword evidence="6" id="KW-0804">Transcription</keyword>
<dbReference type="Gene3D" id="3.40.50.300">
    <property type="entry name" value="P-loop containing nucleotide triphosphate hydrolases"/>
    <property type="match status" value="1"/>
</dbReference>
<dbReference type="SUPFAM" id="SSF55785">
    <property type="entry name" value="PYP-like sensor domain (PAS domain)"/>
    <property type="match status" value="1"/>
</dbReference>
<dbReference type="InterPro" id="IPR013767">
    <property type="entry name" value="PAS_fold"/>
</dbReference>
<dbReference type="SMART" id="SM00091">
    <property type="entry name" value="PAS"/>
    <property type="match status" value="1"/>
</dbReference>
<dbReference type="RefSeq" id="WP_039236374.1">
    <property type="nucleotide sequence ID" value="NZ_JWIR02000074.1"/>
</dbReference>
<feature type="domain" description="Sigma-54 factor interaction" evidence="8">
    <location>
        <begin position="152"/>
        <end position="381"/>
    </location>
</feature>
<evidence type="ECO:0000256" key="5">
    <source>
        <dbReference type="ARBA" id="ARBA00023125"/>
    </source>
</evidence>
<evidence type="ECO:0000256" key="7">
    <source>
        <dbReference type="ARBA" id="ARBA00029500"/>
    </source>
</evidence>
<dbReference type="STRING" id="1221996.QY95_03542"/>
<dbReference type="Pfam" id="PF18024">
    <property type="entry name" value="HTH_50"/>
    <property type="match status" value="1"/>
</dbReference>
<dbReference type="Gene3D" id="1.10.8.60">
    <property type="match status" value="1"/>
</dbReference>
<evidence type="ECO:0000256" key="3">
    <source>
        <dbReference type="ARBA" id="ARBA00022840"/>
    </source>
</evidence>
<dbReference type="GO" id="GO:0005524">
    <property type="term" value="F:ATP binding"/>
    <property type="evidence" value="ECO:0007669"/>
    <property type="project" value="UniProtKB-KW"/>
</dbReference>
<dbReference type="EMBL" id="JWIR02000074">
    <property type="protein sequence ID" value="KKB35253.1"/>
    <property type="molecule type" value="Genomic_DNA"/>
</dbReference>
<dbReference type="InterPro" id="IPR002078">
    <property type="entry name" value="Sigma_54_int"/>
</dbReference>
<dbReference type="PROSITE" id="PS00688">
    <property type="entry name" value="SIGMA54_INTERACT_3"/>
    <property type="match status" value="1"/>
</dbReference>
<evidence type="ECO:0000259" key="8">
    <source>
        <dbReference type="PROSITE" id="PS50045"/>
    </source>
</evidence>
<dbReference type="Gene3D" id="3.30.450.20">
    <property type="entry name" value="PAS domain"/>
    <property type="match status" value="1"/>
</dbReference>
<accession>A0A0F5HPS0</accession>
<dbReference type="Proteomes" id="UP000031563">
    <property type="component" value="Unassembled WGS sequence"/>
</dbReference>
<dbReference type="InterPro" id="IPR025944">
    <property type="entry name" value="Sigma_54_int_dom_CS"/>
</dbReference>
<keyword evidence="5" id="KW-0238">DNA-binding</keyword>
<dbReference type="PROSITE" id="PS50045">
    <property type="entry name" value="SIGMA54_INTERACT_4"/>
    <property type="match status" value="1"/>
</dbReference>
<evidence type="ECO:0000256" key="4">
    <source>
        <dbReference type="ARBA" id="ARBA00023015"/>
    </source>
</evidence>
<dbReference type="PROSITE" id="PS50112">
    <property type="entry name" value="PAS"/>
    <property type="match status" value="1"/>
</dbReference>
<dbReference type="PANTHER" id="PTHR32071">
    <property type="entry name" value="TRANSCRIPTIONAL REGULATORY PROTEIN"/>
    <property type="match status" value="1"/>
</dbReference>
<dbReference type="Gene3D" id="1.10.10.60">
    <property type="entry name" value="Homeodomain-like"/>
    <property type="match status" value="1"/>
</dbReference>
<keyword evidence="3" id="KW-0067">ATP-binding</keyword>
<dbReference type="AlphaFoldDB" id="A0A0F5HKW9"/>
<sequence length="464" mass="52679">MEMANEDVFRILDAVHDGFYITDANGTTVWVSKTSCEMLNKTREELIGRNVWDLEKEGLFSPSVNRLVLQKKENISVIQTIKGHHQKWLVSGYIVEDESGGIKWVITHGRSITQDLLSTTQHAEVESILNRYVQELRHLQLKKEKKEKTHQLIGDTPAFKKLIEQAEKIALSDASVLLTGETGSGKNVFASYIHKLSERHGGSFIQVNCGAIPESLFESELFGYKKGAFTGASGKGKIGLVKVAEGGTLFLDEIGELPLHLQVKILQLIQDKTYLPIGEVYLHSADVRIIAATNRNLLELVEKNQFRADLFYRLNVLSMNIPALRERPDDIFRLIQHYMDIYNEKYKTNKTLSREALTALQAYSWPGNIRELANTVERIMIMSDQDQIEREELPESIQASNKLSSFIQPAAKQNLPLREYLDEVEKEFILHKLKQAKTTREAAKLAGIPQSTLMRKIQKHGLNK</sequence>
<dbReference type="OrthoDB" id="9771372at2"/>
<name>A0A0F5HKW9_BACTR</name>
<dbReference type="SUPFAM" id="SSF46689">
    <property type="entry name" value="Homeodomain-like"/>
    <property type="match status" value="1"/>
</dbReference>
<gene>
    <name evidence="10" type="ORF">QY95_03542</name>
</gene>
<dbReference type="CDD" id="cd00009">
    <property type="entry name" value="AAA"/>
    <property type="match status" value="1"/>
</dbReference>
<evidence type="ECO:0000256" key="2">
    <source>
        <dbReference type="ARBA" id="ARBA00022797"/>
    </source>
</evidence>
<dbReference type="Pfam" id="PF00158">
    <property type="entry name" value="Sigma54_activat"/>
    <property type="match status" value="1"/>
</dbReference>
<evidence type="ECO:0000256" key="6">
    <source>
        <dbReference type="ARBA" id="ARBA00023163"/>
    </source>
</evidence>
<comment type="caution">
    <text evidence="10">The sequence shown here is derived from an EMBL/GenBank/DDBJ whole genome shotgun (WGS) entry which is preliminary data.</text>
</comment>
<proteinExistence type="predicted"/>
<keyword evidence="4" id="KW-0805">Transcription regulation</keyword>
<accession>A0A0F5HKW9</accession>
<dbReference type="PROSITE" id="PS00675">
    <property type="entry name" value="SIGMA54_INTERACT_1"/>
    <property type="match status" value="1"/>
</dbReference>
<dbReference type="GO" id="GO:0006355">
    <property type="term" value="P:regulation of DNA-templated transcription"/>
    <property type="evidence" value="ECO:0007669"/>
    <property type="project" value="InterPro"/>
</dbReference>
<evidence type="ECO:0000256" key="1">
    <source>
        <dbReference type="ARBA" id="ARBA00022741"/>
    </source>
</evidence>
<keyword evidence="11" id="KW-1185">Reference proteome</keyword>
<keyword evidence="1" id="KW-0547">Nucleotide-binding</keyword>
<reference evidence="10" key="1">
    <citation type="submission" date="2015-02" db="EMBL/GenBank/DDBJ databases">
        <title>Genome Assembly of Bacillaceae bacterium MTCC 8252.</title>
        <authorList>
            <person name="Verma A."/>
            <person name="Khatri I."/>
            <person name="Mual P."/>
            <person name="Subramanian S."/>
            <person name="Krishnamurthi S."/>
        </authorList>
    </citation>
    <scope>NUCLEOTIDE SEQUENCE [LARGE SCALE GENOMIC DNA]</scope>
    <source>
        <strain evidence="10">MTCC 8252</strain>
    </source>
</reference>
<dbReference type="InterPro" id="IPR027417">
    <property type="entry name" value="P-loop_NTPase"/>
</dbReference>
<dbReference type="Pfam" id="PF00989">
    <property type="entry name" value="PAS"/>
    <property type="match status" value="1"/>
</dbReference>
<evidence type="ECO:0000259" key="9">
    <source>
        <dbReference type="PROSITE" id="PS50112"/>
    </source>
</evidence>